<dbReference type="EMBL" id="CP115965">
    <property type="protein sequence ID" value="WZW99644.1"/>
    <property type="molecule type" value="Genomic_DNA"/>
</dbReference>
<protein>
    <submittedName>
        <fullName evidence="4">DUF4185 domain-containing protein</fullName>
    </submittedName>
</protein>
<dbReference type="InterPro" id="IPR025442">
    <property type="entry name" value="DUF4185"/>
</dbReference>
<feature type="signal peptide" evidence="2">
    <location>
        <begin position="1"/>
        <end position="34"/>
    </location>
</feature>
<feature type="region of interest" description="Disordered" evidence="1">
    <location>
        <begin position="319"/>
        <end position="357"/>
    </location>
</feature>
<evidence type="ECO:0000313" key="5">
    <source>
        <dbReference type="Proteomes" id="UP001434337"/>
    </source>
</evidence>
<sequence length="357" mass="38312">MKNRRTPTVRAAAGLGVLALVGVGSLTVATPAAAQPGAGAGTCSLATQPLIVTGAQPDARTEQFAAYGDTSGAWIGADSTYSVELKRGTTAWLFSDTVLGTVVDGTVDMATMGFINNSIVLEKGGQLHDTVTGGTEQEREAIFGPPAADSWFWLGAGYVEPSGRNLYIGLNRYNRSGPGLWDWAWDHSAIGTLNTRTWQVEKVTDLDVDNDVQWTSWYQRDHGVTYLYGVDDQGALKQAHVARVRGQDLSRVDRWEFWNGSTWTKDSSQSAPILDHVANEYSVTPFRDGYLLVTHDTEVVFSNQVVAYTACSPTGPFVNRTPLLQTPETGRGAPTGIRTSGPTTPTCIRSSATTAGC</sequence>
<feature type="domain" description="DUF4185" evidence="3">
    <location>
        <begin position="176"/>
        <end position="325"/>
    </location>
</feature>
<dbReference type="RefSeq" id="WP_342373235.1">
    <property type="nucleotide sequence ID" value="NZ_CP115965.1"/>
</dbReference>
<evidence type="ECO:0000256" key="1">
    <source>
        <dbReference type="SAM" id="MobiDB-lite"/>
    </source>
</evidence>
<dbReference type="Proteomes" id="UP001434337">
    <property type="component" value="Chromosome"/>
</dbReference>
<feature type="compositionally biased region" description="Polar residues" evidence="1">
    <location>
        <begin position="337"/>
        <end position="357"/>
    </location>
</feature>
<dbReference type="Pfam" id="PF13810">
    <property type="entry name" value="DUF4185"/>
    <property type="match status" value="1"/>
</dbReference>
<organism evidence="4 5">
    <name type="scientific">Propioniciclava soli</name>
    <dbReference type="NCBI Taxonomy" id="2775081"/>
    <lineage>
        <taxon>Bacteria</taxon>
        <taxon>Bacillati</taxon>
        <taxon>Actinomycetota</taxon>
        <taxon>Actinomycetes</taxon>
        <taxon>Propionibacteriales</taxon>
        <taxon>Propionibacteriaceae</taxon>
        <taxon>Propioniciclava</taxon>
    </lineage>
</organism>
<accession>A0ABZ3CBV2</accession>
<evidence type="ECO:0000256" key="2">
    <source>
        <dbReference type="SAM" id="SignalP"/>
    </source>
</evidence>
<proteinExistence type="predicted"/>
<name>A0ABZ3CBV2_9ACTN</name>
<evidence type="ECO:0000313" key="4">
    <source>
        <dbReference type="EMBL" id="WZW99644.1"/>
    </source>
</evidence>
<feature type="chain" id="PRO_5046724655" evidence="2">
    <location>
        <begin position="35"/>
        <end position="357"/>
    </location>
</feature>
<reference evidence="4 5" key="1">
    <citation type="journal article" date="2023" name="Environ Microbiome">
        <title>A coral-associated actinobacterium mitigates coral bleaching under heat stress.</title>
        <authorList>
            <person name="Li J."/>
            <person name="Zou Y."/>
            <person name="Li Q."/>
            <person name="Zhang J."/>
            <person name="Bourne D.G."/>
            <person name="Lyu Y."/>
            <person name="Liu C."/>
            <person name="Zhang S."/>
        </authorList>
    </citation>
    <scope>NUCLEOTIDE SEQUENCE [LARGE SCALE GENOMIC DNA]</scope>
    <source>
        <strain evidence="4 5">SCSIO 13291</strain>
    </source>
</reference>
<gene>
    <name evidence="4" type="ORF">PCC79_05465</name>
</gene>
<keyword evidence="5" id="KW-1185">Reference proteome</keyword>
<evidence type="ECO:0000259" key="3">
    <source>
        <dbReference type="Pfam" id="PF13810"/>
    </source>
</evidence>
<keyword evidence="2" id="KW-0732">Signal</keyword>